<protein>
    <submittedName>
        <fullName evidence="2">Uncharacterized protein</fullName>
    </submittedName>
</protein>
<dbReference type="AlphaFoldDB" id="A0A448UT98"/>
<evidence type="ECO:0000256" key="1">
    <source>
        <dbReference type="SAM" id="Phobius"/>
    </source>
</evidence>
<evidence type="ECO:0000313" key="3">
    <source>
        <dbReference type="Proteomes" id="UP000270988"/>
    </source>
</evidence>
<keyword evidence="1" id="KW-0812">Transmembrane</keyword>
<dbReference type="EMBL" id="LR134521">
    <property type="protein sequence ID" value="VEJ29132.1"/>
    <property type="molecule type" value="Genomic_DNA"/>
</dbReference>
<keyword evidence="1" id="KW-1133">Transmembrane helix</keyword>
<organism evidence="2 3">
    <name type="scientific">Rothia dentocariosa</name>
    <dbReference type="NCBI Taxonomy" id="2047"/>
    <lineage>
        <taxon>Bacteria</taxon>
        <taxon>Bacillati</taxon>
        <taxon>Actinomycetota</taxon>
        <taxon>Actinomycetes</taxon>
        <taxon>Micrococcales</taxon>
        <taxon>Micrococcaceae</taxon>
        <taxon>Rothia</taxon>
    </lineage>
</organism>
<name>A0A448UT98_9MICC</name>
<feature type="transmembrane region" description="Helical" evidence="1">
    <location>
        <begin position="182"/>
        <end position="204"/>
    </location>
</feature>
<feature type="transmembrane region" description="Helical" evidence="1">
    <location>
        <begin position="211"/>
        <end position="235"/>
    </location>
</feature>
<feature type="transmembrane region" description="Helical" evidence="1">
    <location>
        <begin position="134"/>
        <end position="155"/>
    </location>
</feature>
<feature type="transmembrane region" description="Helical" evidence="1">
    <location>
        <begin position="41"/>
        <end position="61"/>
    </location>
</feature>
<reference evidence="2 3" key="1">
    <citation type="submission" date="2018-12" db="EMBL/GenBank/DDBJ databases">
        <authorList>
            <consortium name="Pathogen Informatics"/>
        </authorList>
    </citation>
    <scope>NUCLEOTIDE SEQUENCE [LARGE SCALE GENOMIC DNA]</scope>
    <source>
        <strain evidence="2 3">NCTC10918</strain>
    </source>
</reference>
<dbReference type="Proteomes" id="UP000270988">
    <property type="component" value="Chromosome"/>
</dbReference>
<evidence type="ECO:0000313" key="2">
    <source>
        <dbReference type="EMBL" id="VEJ29132.1"/>
    </source>
</evidence>
<accession>A0A448UT98</accession>
<gene>
    <name evidence="2" type="ORF">NCTC10918_00377</name>
</gene>
<feature type="transmembrane region" description="Helical" evidence="1">
    <location>
        <begin position="87"/>
        <end position="113"/>
    </location>
</feature>
<proteinExistence type="predicted"/>
<keyword evidence="1" id="KW-0472">Membrane</keyword>
<sequence length="320" mass="36597">MSSLWRQSRSLKNESKLSSATINKSKEPKGPVYFFDFIKQWWIFITIGSYLFMVSVLVYAYTDIFSGDIVNATGYVQYYVINNSYRVILFLVIAIIPISLFFYPWFSLSYMVYKEPKGENKNKFEKFYKLINMYIKSFGPIWVISIVLAILYYILSLSSYSTTYRNGNQILSSDIEKNVSSIVVFMVIIFFLSLMIFGCMYLTLSDLSNGIIFITSFFSILLYIGSIFLVFRMVIFSYSGVSCVVDSYNSKNSGRTSLPVSYDTRGVHVFTGNYDPGTGKWTNVHREYLQFEKGYKVTSGVCESSSNASSISPPQGQQIP</sequence>